<proteinExistence type="predicted"/>
<dbReference type="EMBL" id="CP002199">
    <property type="protein sequence ID" value="ADN17706.1"/>
    <property type="molecule type" value="Genomic_DNA"/>
</dbReference>
<keyword evidence="1" id="KW-0732">Signal</keyword>
<protein>
    <recommendedName>
        <fullName evidence="4">NHL repeat containing protein</fullName>
    </recommendedName>
</protein>
<dbReference type="RefSeq" id="WP_013334456.1">
    <property type="nucleotide sequence ID" value="NC_014533.1"/>
</dbReference>
<dbReference type="HOGENOM" id="CLU_022794_0_0_3"/>
<name>E0UL76_GLOV7</name>
<evidence type="ECO:0000256" key="1">
    <source>
        <dbReference type="SAM" id="SignalP"/>
    </source>
</evidence>
<sequence length="474" mass="52868">MAKGLNLLTFMVVCLNVVNSSSAVSSVPSSAELVPPPNPYAPKSFWPEGHGIYCQQNTEAPGPVATDKLVVDLVKFEQPGFTPTGTILSAPFKDGKSVFWGTNGLVIYKGITSKNSLNVVIANKQTLNYNRATGYWVMDKDNVAYFMDTKAREIIALSSAAPDVPESPIILLRKFKVPALFWGRWPNVFLGMKLLYDGNLVFATRQGSIGVLSRDFKKFTYKKLNEQISNSFAVDEKMNFYVTSKSTLYKFHWTGSSIEERWQVPINGSGSTPTLIGSDNGDRLIAITDKSSPMNLVLIWRDEIPSNWRGLANLDKRIAAAEPITFGQQNTEDIVPTENSLLAFGYGLAVSKWSGFFPALKMMKPGVEKFEWLPKEQKLVVRWVNKNIYIPNSMMGLSQSSNLIYAVGLRRERLRNFWTLEAFSWTTGKSSFYKTLGFGSNRVFNNIGSGIQIGPNRQIITMSPLGVFQVRPEN</sequence>
<dbReference type="AlphaFoldDB" id="E0UL76"/>
<feature type="chain" id="PRO_5003141363" description="NHL repeat containing protein" evidence="1">
    <location>
        <begin position="24"/>
        <end position="474"/>
    </location>
</feature>
<evidence type="ECO:0000313" key="2">
    <source>
        <dbReference type="EMBL" id="ADN17706.1"/>
    </source>
</evidence>
<keyword evidence="3" id="KW-1185">Reference proteome</keyword>
<geneLocation type="plasmid" evidence="2 3">
    <name>Cy782201</name>
</geneLocation>
<dbReference type="KEGG" id="cyj:Cyan7822_5852"/>
<keyword evidence="2" id="KW-0614">Plasmid</keyword>
<evidence type="ECO:0008006" key="4">
    <source>
        <dbReference type="Google" id="ProtNLM"/>
    </source>
</evidence>
<accession>E0UL76</accession>
<evidence type="ECO:0000313" key="3">
    <source>
        <dbReference type="Proteomes" id="UP000008206"/>
    </source>
</evidence>
<organism evidence="2 3">
    <name type="scientific">Gloeothece verrucosa (strain PCC 7822)</name>
    <name type="common">Cyanothece sp. (strain PCC 7822)</name>
    <dbReference type="NCBI Taxonomy" id="497965"/>
    <lineage>
        <taxon>Bacteria</taxon>
        <taxon>Bacillati</taxon>
        <taxon>Cyanobacteriota</taxon>
        <taxon>Cyanophyceae</taxon>
        <taxon>Oscillatoriophycideae</taxon>
        <taxon>Chroococcales</taxon>
        <taxon>Aphanothecaceae</taxon>
        <taxon>Gloeothece</taxon>
        <taxon>Gloeothece verrucosa</taxon>
    </lineage>
</organism>
<dbReference type="Proteomes" id="UP000008206">
    <property type="component" value="Plasmid Cy782201"/>
</dbReference>
<reference evidence="3" key="1">
    <citation type="journal article" date="2011" name="MBio">
        <title>Novel metabolic attributes of the genus Cyanothece, comprising a group of unicellular nitrogen-fixing Cyanobacteria.</title>
        <authorList>
            <person name="Bandyopadhyay A."/>
            <person name="Elvitigala T."/>
            <person name="Welsh E."/>
            <person name="Stockel J."/>
            <person name="Liberton M."/>
            <person name="Min H."/>
            <person name="Sherman L.A."/>
            <person name="Pakrasi H.B."/>
        </authorList>
    </citation>
    <scope>NUCLEOTIDE SEQUENCE [LARGE SCALE GENOMIC DNA]</scope>
    <source>
        <strain evidence="3">PCC 7822</strain>
        <plasmid evidence="3">Cy782201</plasmid>
    </source>
</reference>
<feature type="signal peptide" evidence="1">
    <location>
        <begin position="1"/>
        <end position="23"/>
    </location>
</feature>
<gene>
    <name evidence="2" type="ordered locus">Cyan7822_5852</name>
</gene>